<dbReference type="GO" id="GO:0061617">
    <property type="term" value="C:MICOS complex"/>
    <property type="evidence" value="ECO:0007669"/>
    <property type="project" value="InterPro"/>
</dbReference>
<name>A0AA88MCF7_TACVA</name>
<evidence type="ECO:0000313" key="11">
    <source>
        <dbReference type="Proteomes" id="UP001187315"/>
    </source>
</evidence>
<organism evidence="10 11">
    <name type="scientific">Tachysurus vachellii</name>
    <name type="common">Darkbarbel catfish</name>
    <name type="synonym">Pelteobagrus vachellii</name>
    <dbReference type="NCBI Taxonomy" id="175792"/>
    <lineage>
        <taxon>Eukaryota</taxon>
        <taxon>Metazoa</taxon>
        <taxon>Chordata</taxon>
        <taxon>Craniata</taxon>
        <taxon>Vertebrata</taxon>
        <taxon>Euteleostomi</taxon>
        <taxon>Actinopterygii</taxon>
        <taxon>Neopterygii</taxon>
        <taxon>Teleostei</taxon>
        <taxon>Ostariophysi</taxon>
        <taxon>Siluriformes</taxon>
        <taxon>Bagridae</taxon>
        <taxon>Tachysurus</taxon>
    </lineage>
</organism>
<comment type="caution">
    <text evidence="10">The sequence shown here is derived from an EMBL/GenBank/DDBJ whole genome shotgun (WGS) entry which is preliminary data.</text>
</comment>
<evidence type="ECO:0000256" key="9">
    <source>
        <dbReference type="SAM" id="MobiDB-lite"/>
    </source>
</evidence>
<feature type="region of interest" description="Disordered" evidence="9">
    <location>
        <begin position="281"/>
        <end position="303"/>
    </location>
</feature>
<protein>
    <recommendedName>
        <fullName evidence="12">MICOS complex subunit MIC19</fullName>
    </recommendedName>
</protein>
<evidence type="ECO:0000256" key="2">
    <source>
        <dbReference type="ARBA" id="ARBA00022792"/>
    </source>
</evidence>
<dbReference type="PANTHER" id="PTHR21588">
    <property type="entry name" value="COILED-COIL-HELIX-COILED-COIL-HELIX DOMAIN CONTAINING 6"/>
    <property type="match status" value="1"/>
</dbReference>
<dbReference type="Proteomes" id="UP001187315">
    <property type="component" value="Unassembled WGS sequence"/>
</dbReference>
<gene>
    <name evidence="10" type="ORF">Q7C36_015113</name>
</gene>
<evidence type="ECO:0000256" key="7">
    <source>
        <dbReference type="ARBA" id="ARBA00034476"/>
    </source>
</evidence>
<comment type="subcellular location">
    <subcellularLocation>
        <location evidence="7">Mitochondrion inner membrane</location>
        <topology evidence="7">Lipid-anchor</topology>
    </subcellularLocation>
</comment>
<sequence length="568" mass="61808">MGGSSSSGHVTLEPEDAEGVVFVKGIRLTGRVIDRMKEPEPFQCSMSKSSKCPPADQLLTPQSETLPPTELLAPKLPQPPSYASALVPPPLQESVSPLVLVSQETPTPPTSTTAVEAVPSVTHTTPESVPAPVPSVQEHVVISMSTESVPPAPSAEPLPVITSPLTLTEPVAMSLPSEPVPAVLLPSAETVDIYPPPPPITDTMHSPSPIEPIPIPVEDPTIPLTNDVLTAPPVEVIHIPPIPLTLDSTTPDEQVELATTPSSEPVAKNELPLFPVTPLTSPTESVEISTNIPPAPVKPSDLSSNLENLLPPPPSPALAVKSEVPSVGQLECPPNKNTPVPTLVFEPAIPPVLPSLTETISSQQAGVSEKDLRKHIRDELQKHLQEEIKMAKLKIHKQLENEKAKAEAEAQAKAQQQIQEEVQKILEKEQLALQQTLKDAIIQEHKNIQYAQLASQYYWMERKIKKLEKKEIDLAKRDLMYKEQIAQLEEKTAKFTRVTAISFKKGLEETQKRFKRCQMKPVCSELQSKILKCYLQNTGQTLTCSNIASLYVKCVNNVKQNKKVSTGG</sequence>
<keyword evidence="1" id="KW-0519">Myristate</keyword>
<dbReference type="InterPro" id="IPR007964">
    <property type="entry name" value="MIC19/MIC25"/>
</dbReference>
<proteinExistence type="predicted"/>
<evidence type="ECO:0000256" key="5">
    <source>
        <dbReference type="ARBA" id="ARBA00023157"/>
    </source>
</evidence>
<dbReference type="Pfam" id="PF05300">
    <property type="entry name" value="MIC19_MIC25"/>
    <property type="match status" value="1"/>
</dbReference>
<dbReference type="PANTHER" id="PTHR21588:SF23">
    <property type="entry name" value="MICOS COMPLEX SUBUNIT MIC19 ISOFORM X1"/>
    <property type="match status" value="1"/>
</dbReference>
<evidence type="ECO:0000313" key="10">
    <source>
        <dbReference type="EMBL" id="KAK2834412.1"/>
    </source>
</evidence>
<keyword evidence="3" id="KW-0496">Mitochondrion</keyword>
<evidence type="ECO:0000256" key="1">
    <source>
        <dbReference type="ARBA" id="ARBA00022707"/>
    </source>
</evidence>
<dbReference type="GO" id="GO:0007007">
    <property type="term" value="P:inner mitochondrial membrane organization"/>
    <property type="evidence" value="ECO:0007669"/>
    <property type="project" value="TreeGrafter"/>
</dbReference>
<accession>A0AA88MCF7</accession>
<reference evidence="10" key="1">
    <citation type="submission" date="2023-08" db="EMBL/GenBank/DDBJ databases">
        <title>Pelteobagrus vachellii genome.</title>
        <authorList>
            <person name="Liu H."/>
        </authorList>
    </citation>
    <scope>NUCLEOTIDE SEQUENCE</scope>
    <source>
        <strain evidence="10">PRFRI_2022a</strain>
        <tissue evidence="10">Muscle</tissue>
    </source>
</reference>
<feature type="coiled-coil region" evidence="8">
    <location>
        <begin position="381"/>
        <end position="431"/>
    </location>
</feature>
<evidence type="ECO:0000256" key="3">
    <source>
        <dbReference type="ARBA" id="ARBA00023128"/>
    </source>
</evidence>
<dbReference type="InterPro" id="IPR052632">
    <property type="entry name" value="MICOS_subunit_Mic19"/>
</dbReference>
<keyword evidence="11" id="KW-1185">Reference proteome</keyword>
<feature type="compositionally biased region" description="Polar residues" evidence="9">
    <location>
        <begin position="281"/>
        <end position="292"/>
    </location>
</feature>
<keyword evidence="4" id="KW-0472">Membrane</keyword>
<keyword evidence="8" id="KW-0175">Coiled coil</keyword>
<dbReference type="AlphaFoldDB" id="A0AA88MCF7"/>
<feature type="region of interest" description="Disordered" evidence="9">
    <location>
        <begin position="39"/>
        <end position="89"/>
    </location>
</feature>
<dbReference type="PRINTS" id="PR01217">
    <property type="entry name" value="PRICHEXTENSN"/>
</dbReference>
<evidence type="ECO:0000256" key="6">
    <source>
        <dbReference type="ARBA" id="ARBA00023288"/>
    </source>
</evidence>
<keyword evidence="5" id="KW-1015">Disulfide bond</keyword>
<evidence type="ECO:0000256" key="8">
    <source>
        <dbReference type="SAM" id="Coils"/>
    </source>
</evidence>
<evidence type="ECO:0000256" key="4">
    <source>
        <dbReference type="ARBA" id="ARBA00023136"/>
    </source>
</evidence>
<keyword evidence="6" id="KW-0449">Lipoprotein</keyword>
<evidence type="ECO:0008006" key="12">
    <source>
        <dbReference type="Google" id="ProtNLM"/>
    </source>
</evidence>
<keyword evidence="2" id="KW-0999">Mitochondrion inner membrane</keyword>
<dbReference type="EMBL" id="JAVHJS010000015">
    <property type="protein sequence ID" value="KAK2834412.1"/>
    <property type="molecule type" value="Genomic_DNA"/>
</dbReference>